<feature type="region of interest" description="Disordered" evidence="5">
    <location>
        <begin position="270"/>
        <end position="333"/>
    </location>
</feature>
<keyword evidence="2 4" id="KW-0863">Zinc-finger</keyword>
<feature type="compositionally biased region" description="Basic residues" evidence="5">
    <location>
        <begin position="320"/>
        <end position="331"/>
    </location>
</feature>
<evidence type="ECO:0000256" key="5">
    <source>
        <dbReference type="SAM" id="MobiDB-lite"/>
    </source>
</evidence>
<sequence length="477" mass="53593">MSATISSFEDVRSREEYRASPSRMPASGLLTPPILYNLDTRRDSVASAHTSMSFGSCMSDYSMPVTPTHGESPVPGRHVAEVMPYELGQDLHDQPYPSLPMESKTFPGPDDHLYGSWALSTPDTSMSLQNANQSTQVSGCFFETHASPQLNFEMPITSSASSSWEGWSTAVDAGSSRHWSNHASTFGMPEGGAQPFWSEQVQMEQPPHMMMLPPSGGMADAEDEYADMEPAASVANTENSFVMVAPPYFSDSESFEDIGRPFAQSPQEVFFKKENSPPSARPDSDIEEHVERPLRSIHMTSTGGKTVKKEQRSYSDLTRRKSHRKSRHAKGARVGPDDELFLCLPDGTRTILVQDGVQCEYDGKSINYTPRGIKKEKHPCVFCPKSFARQEHLQRHIRTHDGKKDHGCPLPHCGKAFNRNDNLVAHFATHVEKPGRKPGRNKKWLLEEVQAHFEDQKMKDKIRHMYMKDMEKDQEKR</sequence>
<dbReference type="EMBL" id="WJXW01000007">
    <property type="protein sequence ID" value="KAF9734227.1"/>
    <property type="molecule type" value="Genomic_DNA"/>
</dbReference>
<keyword evidence="3" id="KW-0862">Zinc</keyword>
<dbReference type="SMART" id="SM00355">
    <property type="entry name" value="ZnF_C2H2"/>
    <property type="match status" value="2"/>
</dbReference>
<evidence type="ECO:0000256" key="3">
    <source>
        <dbReference type="ARBA" id="ARBA00022833"/>
    </source>
</evidence>
<feature type="region of interest" description="Disordered" evidence="5">
    <location>
        <begin position="1"/>
        <end position="26"/>
    </location>
</feature>
<evidence type="ECO:0000313" key="7">
    <source>
        <dbReference type="EMBL" id="KAF9734227.1"/>
    </source>
</evidence>
<dbReference type="PANTHER" id="PTHR23235">
    <property type="entry name" value="KRUEPPEL-LIKE TRANSCRIPTION FACTOR"/>
    <property type="match status" value="1"/>
</dbReference>
<dbReference type="Proteomes" id="UP000756921">
    <property type="component" value="Unassembled WGS sequence"/>
</dbReference>
<dbReference type="GO" id="GO:0000978">
    <property type="term" value="F:RNA polymerase II cis-regulatory region sequence-specific DNA binding"/>
    <property type="evidence" value="ECO:0007669"/>
    <property type="project" value="TreeGrafter"/>
</dbReference>
<dbReference type="OrthoDB" id="10018191at2759"/>
<keyword evidence="1" id="KW-0479">Metal-binding</keyword>
<dbReference type="Pfam" id="PF00096">
    <property type="entry name" value="zf-C2H2"/>
    <property type="match status" value="2"/>
</dbReference>
<proteinExistence type="predicted"/>
<dbReference type="PROSITE" id="PS50157">
    <property type="entry name" value="ZINC_FINGER_C2H2_2"/>
    <property type="match status" value="2"/>
</dbReference>
<dbReference type="Gene3D" id="3.30.160.60">
    <property type="entry name" value="Classic Zinc Finger"/>
    <property type="match status" value="2"/>
</dbReference>
<dbReference type="InterPro" id="IPR036236">
    <property type="entry name" value="Znf_C2H2_sf"/>
</dbReference>
<name>A0A9P6KPM3_9PLEO</name>
<feature type="compositionally biased region" description="Basic and acidic residues" evidence="5">
    <location>
        <begin position="9"/>
        <end position="18"/>
    </location>
</feature>
<dbReference type="GO" id="GO:0008270">
    <property type="term" value="F:zinc ion binding"/>
    <property type="evidence" value="ECO:0007669"/>
    <property type="project" value="UniProtKB-KW"/>
</dbReference>
<dbReference type="AlphaFoldDB" id="A0A9P6KPM3"/>
<evidence type="ECO:0000256" key="2">
    <source>
        <dbReference type="ARBA" id="ARBA00022771"/>
    </source>
</evidence>
<evidence type="ECO:0000313" key="8">
    <source>
        <dbReference type="Proteomes" id="UP000756921"/>
    </source>
</evidence>
<feature type="domain" description="C2H2-type" evidence="6">
    <location>
        <begin position="378"/>
        <end position="405"/>
    </location>
</feature>
<organism evidence="7 8">
    <name type="scientific">Paraphaeosphaeria minitans</name>
    <dbReference type="NCBI Taxonomy" id="565426"/>
    <lineage>
        <taxon>Eukaryota</taxon>
        <taxon>Fungi</taxon>
        <taxon>Dikarya</taxon>
        <taxon>Ascomycota</taxon>
        <taxon>Pezizomycotina</taxon>
        <taxon>Dothideomycetes</taxon>
        <taxon>Pleosporomycetidae</taxon>
        <taxon>Pleosporales</taxon>
        <taxon>Massarineae</taxon>
        <taxon>Didymosphaeriaceae</taxon>
        <taxon>Paraphaeosphaeria</taxon>
    </lineage>
</organism>
<dbReference type="PROSITE" id="PS00028">
    <property type="entry name" value="ZINC_FINGER_C2H2_1"/>
    <property type="match status" value="2"/>
</dbReference>
<evidence type="ECO:0000256" key="4">
    <source>
        <dbReference type="PROSITE-ProRule" id="PRU00042"/>
    </source>
</evidence>
<accession>A0A9P6KPM3</accession>
<feature type="compositionally biased region" description="Basic and acidic residues" evidence="5">
    <location>
        <begin position="282"/>
        <end position="294"/>
    </location>
</feature>
<gene>
    <name evidence="7" type="ORF">PMIN01_07130</name>
</gene>
<dbReference type="InterPro" id="IPR013087">
    <property type="entry name" value="Znf_C2H2_type"/>
</dbReference>
<dbReference type="GO" id="GO:0000981">
    <property type="term" value="F:DNA-binding transcription factor activity, RNA polymerase II-specific"/>
    <property type="evidence" value="ECO:0007669"/>
    <property type="project" value="TreeGrafter"/>
</dbReference>
<keyword evidence="8" id="KW-1185">Reference proteome</keyword>
<evidence type="ECO:0000256" key="1">
    <source>
        <dbReference type="ARBA" id="ARBA00022723"/>
    </source>
</evidence>
<dbReference type="PANTHER" id="PTHR23235:SF120">
    <property type="entry name" value="KRUPPEL-LIKE FACTOR 15"/>
    <property type="match status" value="1"/>
</dbReference>
<reference evidence="7" key="1">
    <citation type="journal article" date="2020" name="Mol. Plant Microbe Interact.">
        <title>Genome Sequence of the Biocontrol Agent Coniothyrium minitans strain Conio (IMI 134523).</title>
        <authorList>
            <person name="Patel D."/>
            <person name="Shittu T.A."/>
            <person name="Baroncelli R."/>
            <person name="Muthumeenakshi S."/>
            <person name="Osborne T.H."/>
            <person name="Janganan T.K."/>
            <person name="Sreenivasaprasad S."/>
        </authorList>
    </citation>
    <scope>NUCLEOTIDE SEQUENCE</scope>
    <source>
        <strain evidence="7">Conio</strain>
    </source>
</reference>
<comment type="caution">
    <text evidence="7">The sequence shown here is derived from an EMBL/GenBank/DDBJ whole genome shotgun (WGS) entry which is preliminary data.</text>
</comment>
<feature type="domain" description="C2H2-type" evidence="6">
    <location>
        <begin position="406"/>
        <end position="435"/>
    </location>
</feature>
<dbReference type="SUPFAM" id="SSF57667">
    <property type="entry name" value="beta-beta-alpha zinc fingers"/>
    <property type="match status" value="1"/>
</dbReference>
<protein>
    <recommendedName>
        <fullName evidence="6">C2H2-type domain-containing protein</fullName>
    </recommendedName>
</protein>
<evidence type="ECO:0000259" key="6">
    <source>
        <dbReference type="PROSITE" id="PS50157"/>
    </source>
</evidence>
<feature type="compositionally biased region" description="Basic and acidic residues" evidence="5">
    <location>
        <begin position="307"/>
        <end position="319"/>
    </location>
</feature>